<gene>
    <name evidence="5" type="primary">pseC</name>
    <name evidence="5" type="ORF">IHV25_06655</name>
</gene>
<evidence type="ECO:0000256" key="3">
    <source>
        <dbReference type="PIRSR" id="PIRSR000390-2"/>
    </source>
</evidence>
<dbReference type="InterPro" id="IPR015421">
    <property type="entry name" value="PyrdxlP-dep_Trfase_major"/>
</dbReference>
<evidence type="ECO:0000256" key="4">
    <source>
        <dbReference type="RuleBase" id="RU004508"/>
    </source>
</evidence>
<protein>
    <submittedName>
        <fullName evidence="5">UDP-4-amino-4, 6-dideoxy-N-acetyl-beta-L-altrosamine transaminase</fullName>
        <ecNumber evidence="5">2.6.1.92</ecNumber>
    </submittedName>
</protein>
<organism evidence="5 6">
    <name type="scientific">Phaeovibrio sulfidiphilus</name>
    <dbReference type="NCBI Taxonomy" id="1220600"/>
    <lineage>
        <taxon>Bacteria</taxon>
        <taxon>Pseudomonadati</taxon>
        <taxon>Pseudomonadota</taxon>
        <taxon>Alphaproteobacteria</taxon>
        <taxon>Rhodospirillales</taxon>
        <taxon>Rhodospirillaceae</taxon>
        <taxon>Phaeovibrio</taxon>
    </lineage>
</organism>
<evidence type="ECO:0000256" key="2">
    <source>
        <dbReference type="PIRSR" id="PIRSR000390-1"/>
    </source>
</evidence>
<dbReference type="InterPro" id="IPR000653">
    <property type="entry name" value="DegT/StrS_aminotransferase"/>
</dbReference>
<dbReference type="RefSeq" id="WP_192534337.1">
    <property type="nucleotide sequence ID" value="NZ_JACZHT010000004.1"/>
</dbReference>
<feature type="active site" description="Proton acceptor" evidence="2">
    <location>
        <position position="184"/>
    </location>
</feature>
<feature type="modified residue" description="N6-(pyridoxal phosphate)lysine" evidence="3">
    <location>
        <position position="184"/>
    </location>
</feature>
<dbReference type="Gene3D" id="3.40.640.10">
    <property type="entry name" value="Type I PLP-dependent aspartate aminotransferase-like (Major domain)"/>
    <property type="match status" value="1"/>
</dbReference>
<evidence type="ECO:0000313" key="6">
    <source>
        <dbReference type="Proteomes" id="UP000631034"/>
    </source>
</evidence>
<dbReference type="EC" id="2.6.1.92" evidence="5"/>
<dbReference type="GO" id="GO:0008483">
    <property type="term" value="F:transaminase activity"/>
    <property type="evidence" value="ECO:0007669"/>
    <property type="project" value="UniProtKB-KW"/>
</dbReference>
<keyword evidence="6" id="KW-1185">Reference proteome</keyword>
<evidence type="ECO:0000313" key="5">
    <source>
        <dbReference type="EMBL" id="MBE1237325.1"/>
    </source>
</evidence>
<reference evidence="5" key="1">
    <citation type="submission" date="2020-10" db="EMBL/GenBank/DDBJ databases">
        <title>Genome sequence of the unusual species of purple photosynthetic bacteria, Phaeovibrio sulfidiphilus DSM 23193, type strain.</title>
        <authorList>
            <person name="Kyndt J.A."/>
            <person name="Meyer T.E."/>
        </authorList>
    </citation>
    <scope>NUCLEOTIDE SEQUENCE</scope>
    <source>
        <strain evidence="5">DSM 23193</strain>
    </source>
</reference>
<dbReference type="GO" id="GO:0030170">
    <property type="term" value="F:pyridoxal phosphate binding"/>
    <property type="evidence" value="ECO:0007669"/>
    <property type="project" value="TreeGrafter"/>
</dbReference>
<comment type="similarity">
    <text evidence="1 4">Belongs to the DegT/DnrJ/EryC1 family.</text>
</comment>
<dbReference type="Proteomes" id="UP000631034">
    <property type="component" value="Unassembled WGS sequence"/>
</dbReference>
<dbReference type="InterPro" id="IPR020026">
    <property type="entry name" value="PseC"/>
</dbReference>
<name>A0A8J6YMQ7_9PROT</name>
<dbReference type="GO" id="GO:0000271">
    <property type="term" value="P:polysaccharide biosynthetic process"/>
    <property type="evidence" value="ECO:0007669"/>
    <property type="project" value="TreeGrafter"/>
</dbReference>
<accession>A0A8J6YMQ7</accession>
<sequence length="370" mass="40078">MSERFLPYGRQSIDDSDIKAVVEVLKSDWLTTGPAVAHFEETVCAFTGAAHAVAVSSGTAALHVTMMALDIGPGDEVIVPPVTFAATSNAVLYCGARPVFADVDPRTLLLDPEAVAAAITPRTRAIVGVDYAGQPCDWDALRALARRHGLALVADACHALGGEYRGRRVGTLADVTVFSFHPVKPVTTGEGGMALTDDPGLAERMRHLRGHGITSTAAQREAAGGWFYEMTSLGYNYRICDIQCALGTSQMARLPGWVERRNALARRYDAALAGTAVRPLETLPDIRHARHLYVVRTPDRDSRFRALRAAGIGVNVHYIPVYLHPYYRSLGYEPGLCPVSEAAFAEILTLPLWPGMEDGEVDRVVRELLS</sequence>
<dbReference type="Gene3D" id="3.90.1150.10">
    <property type="entry name" value="Aspartate Aminotransferase, domain 1"/>
    <property type="match status" value="1"/>
</dbReference>
<dbReference type="PANTHER" id="PTHR30244:SF34">
    <property type="entry name" value="DTDP-4-AMINO-4,6-DIDEOXYGALACTOSE TRANSAMINASE"/>
    <property type="match status" value="1"/>
</dbReference>
<dbReference type="CDD" id="cd00616">
    <property type="entry name" value="AHBA_syn"/>
    <property type="match status" value="1"/>
</dbReference>
<evidence type="ECO:0000256" key="1">
    <source>
        <dbReference type="ARBA" id="ARBA00037999"/>
    </source>
</evidence>
<dbReference type="EMBL" id="JACZHT010000004">
    <property type="protein sequence ID" value="MBE1237325.1"/>
    <property type="molecule type" value="Genomic_DNA"/>
</dbReference>
<comment type="caution">
    <text evidence="5">The sequence shown here is derived from an EMBL/GenBank/DDBJ whole genome shotgun (WGS) entry which is preliminary data.</text>
</comment>
<dbReference type="NCBIfam" id="TIGR03588">
    <property type="entry name" value="PseC"/>
    <property type="match status" value="1"/>
</dbReference>
<keyword evidence="3 4" id="KW-0663">Pyridoxal phosphate</keyword>
<proteinExistence type="inferred from homology"/>
<dbReference type="PANTHER" id="PTHR30244">
    <property type="entry name" value="TRANSAMINASE"/>
    <property type="match status" value="1"/>
</dbReference>
<dbReference type="Pfam" id="PF01041">
    <property type="entry name" value="DegT_DnrJ_EryC1"/>
    <property type="match status" value="1"/>
</dbReference>
<dbReference type="SUPFAM" id="SSF53383">
    <property type="entry name" value="PLP-dependent transferases"/>
    <property type="match status" value="1"/>
</dbReference>
<dbReference type="InterPro" id="IPR015424">
    <property type="entry name" value="PyrdxlP-dep_Trfase"/>
</dbReference>
<keyword evidence="5" id="KW-0808">Transferase</keyword>
<dbReference type="InterPro" id="IPR015422">
    <property type="entry name" value="PyrdxlP-dep_Trfase_small"/>
</dbReference>
<dbReference type="AlphaFoldDB" id="A0A8J6YMQ7"/>
<keyword evidence="5" id="KW-0032">Aminotransferase</keyword>
<dbReference type="PIRSF" id="PIRSF000390">
    <property type="entry name" value="PLP_StrS"/>
    <property type="match status" value="1"/>
</dbReference>